<sequence length="262" mass="28972">MTTILPKLGQFGISETDQILANDRSSHSSTAPVPPKPPKPPLLRLDSPEPHRRIRQYVIELLKHNLLTQQVAELIRDRTVKKIVRRIEEDLAILMHRDPAAGDDPLEVWETYLSLRAVANYRIANALYTYKIGNLNLRAVARRISETTKVETGIEIHPGATIGRELVIDHGVGTVIGETTVIGDKCYLLQCIILGSTGIADNISGRRHPQLGDNVRVGGFVRVFGSIHIGDNVEISPWASIVEDIPANSRVVVKTINQVIKS</sequence>
<protein>
    <submittedName>
        <fullName evidence="6">Serine acetyltransferase</fullName>
    </submittedName>
</protein>
<dbReference type="Gene3D" id="1.10.3130.10">
    <property type="entry name" value="serine acetyltransferase, domain 1"/>
    <property type="match status" value="1"/>
</dbReference>
<evidence type="ECO:0000256" key="3">
    <source>
        <dbReference type="ARBA" id="ARBA00022679"/>
    </source>
</evidence>
<evidence type="ECO:0000256" key="2">
    <source>
        <dbReference type="ARBA" id="ARBA00022605"/>
    </source>
</evidence>
<dbReference type="PANTHER" id="PTHR42811">
    <property type="entry name" value="SERINE ACETYLTRANSFERASE"/>
    <property type="match status" value="1"/>
</dbReference>
<organism evidence="6 7">
    <name type="scientific">Chamaesiphon minutus (strain ATCC 27169 / PCC 6605)</name>
    <dbReference type="NCBI Taxonomy" id="1173020"/>
    <lineage>
        <taxon>Bacteria</taxon>
        <taxon>Bacillati</taxon>
        <taxon>Cyanobacteriota</taxon>
        <taxon>Cyanophyceae</taxon>
        <taxon>Gomontiellales</taxon>
        <taxon>Chamaesiphonaceae</taxon>
        <taxon>Chamaesiphon</taxon>
    </lineage>
</organism>
<dbReference type="PATRIC" id="fig|1173020.3.peg.1607"/>
<dbReference type="CDD" id="cd03354">
    <property type="entry name" value="LbH_SAT"/>
    <property type="match status" value="1"/>
</dbReference>
<dbReference type="EMBL" id="CP003600">
    <property type="protein sequence ID" value="AFY92565.1"/>
    <property type="molecule type" value="Genomic_DNA"/>
</dbReference>
<evidence type="ECO:0000313" key="7">
    <source>
        <dbReference type="Proteomes" id="UP000010366"/>
    </source>
</evidence>
<dbReference type="KEGG" id="cmp:Cha6605_1387"/>
<proteinExistence type="predicted"/>
<dbReference type="SUPFAM" id="SSF51161">
    <property type="entry name" value="Trimeric LpxA-like enzymes"/>
    <property type="match status" value="1"/>
</dbReference>
<accession>K9UCK1</accession>
<dbReference type="RefSeq" id="WP_015158748.1">
    <property type="nucleotide sequence ID" value="NC_019697.1"/>
</dbReference>
<dbReference type="GO" id="GO:0016746">
    <property type="term" value="F:acyltransferase activity"/>
    <property type="evidence" value="ECO:0007669"/>
    <property type="project" value="UniProtKB-KW"/>
</dbReference>
<reference evidence="6 7" key="1">
    <citation type="submission" date="2012-05" db="EMBL/GenBank/DDBJ databases">
        <title>Finished chromosome of genome of Chamaesiphon sp. PCC 6605.</title>
        <authorList>
            <consortium name="US DOE Joint Genome Institute"/>
            <person name="Gugger M."/>
            <person name="Coursin T."/>
            <person name="Rippka R."/>
            <person name="Tandeau De Marsac N."/>
            <person name="Huntemann M."/>
            <person name="Wei C.-L."/>
            <person name="Han J."/>
            <person name="Detter J.C."/>
            <person name="Han C."/>
            <person name="Tapia R."/>
            <person name="Chen A."/>
            <person name="Kyrpides N."/>
            <person name="Mavromatis K."/>
            <person name="Markowitz V."/>
            <person name="Szeto E."/>
            <person name="Ivanova N."/>
            <person name="Pagani I."/>
            <person name="Pati A."/>
            <person name="Goodwin L."/>
            <person name="Nordberg H.P."/>
            <person name="Cantor M.N."/>
            <person name="Hua S.X."/>
            <person name="Woyke T."/>
            <person name="Kerfeld C.A."/>
        </authorList>
    </citation>
    <scope>NUCLEOTIDE SEQUENCE [LARGE SCALE GENOMIC DNA]</scope>
    <source>
        <strain evidence="7">ATCC 27169 / PCC 6605</strain>
    </source>
</reference>
<feature type="compositionally biased region" description="Pro residues" evidence="5">
    <location>
        <begin position="32"/>
        <end position="41"/>
    </location>
</feature>
<name>K9UCK1_CHAP6</name>
<comment type="pathway">
    <text evidence="1">Amino-acid biosynthesis; L-cysteine biosynthesis; L-cysteine from L-serine: step 1/2.</text>
</comment>
<dbReference type="InterPro" id="IPR045304">
    <property type="entry name" value="LbH_SAT"/>
</dbReference>
<evidence type="ECO:0000313" key="6">
    <source>
        <dbReference type="EMBL" id="AFY92565.1"/>
    </source>
</evidence>
<evidence type="ECO:0000256" key="1">
    <source>
        <dbReference type="ARBA" id="ARBA00004876"/>
    </source>
</evidence>
<dbReference type="Proteomes" id="UP000010366">
    <property type="component" value="Chromosome"/>
</dbReference>
<keyword evidence="4" id="KW-0012">Acyltransferase</keyword>
<dbReference type="eggNOG" id="COG1045">
    <property type="taxonomic scope" value="Bacteria"/>
</dbReference>
<dbReference type="Gene3D" id="2.160.10.10">
    <property type="entry name" value="Hexapeptide repeat proteins"/>
    <property type="match status" value="1"/>
</dbReference>
<keyword evidence="2" id="KW-0028">Amino-acid biosynthesis</keyword>
<dbReference type="AlphaFoldDB" id="K9UCK1"/>
<dbReference type="GO" id="GO:0031470">
    <property type="term" value="C:carboxysome"/>
    <property type="evidence" value="ECO:0007669"/>
    <property type="project" value="UniProtKB-ARBA"/>
</dbReference>
<gene>
    <name evidence="6" type="ORF">Cha6605_1387</name>
</gene>
<keyword evidence="7" id="KW-1185">Reference proteome</keyword>
<evidence type="ECO:0000256" key="4">
    <source>
        <dbReference type="ARBA" id="ARBA00023315"/>
    </source>
</evidence>
<dbReference type="GO" id="GO:0043886">
    <property type="term" value="F:structural constituent of carboxysome shell"/>
    <property type="evidence" value="ECO:0007669"/>
    <property type="project" value="UniProtKB-ARBA"/>
</dbReference>
<keyword evidence="3 6" id="KW-0808">Transferase</keyword>
<dbReference type="OrthoDB" id="9801456at2"/>
<feature type="region of interest" description="Disordered" evidence="5">
    <location>
        <begin position="23"/>
        <end position="47"/>
    </location>
</feature>
<dbReference type="InterPro" id="IPR011004">
    <property type="entry name" value="Trimer_LpxA-like_sf"/>
</dbReference>
<dbReference type="GO" id="GO:0008652">
    <property type="term" value="P:amino acid biosynthetic process"/>
    <property type="evidence" value="ECO:0007669"/>
    <property type="project" value="UniProtKB-KW"/>
</dbReference>
<dbReference type="STRING" id="1173020.Cha6605_1387"/>
<dbReference type="HOGENOM" id="CLU_051638_10_1_3"/>
<evidence type="ECO:0000256" key="5">
    <source>
        <dbReference type="SAM" id="MobiDB-lite"/>
    </source>
</evidence>
<dbReference type="InterPro" id="IPR042122">
    <property type="entry name" value="Ser_AcTrfase_N_sf"/>
</dbReference>